<sequence>MLDLESKMYVAYKMSLKSEKQAFDRAMGMLKEIDINIDSVRLDRYCSYPSYVDKFEGAKVYVIPKKNATLGGSWKWKDMIEEFVRDTLSYIGQYYLRNNSEARFLGR</sequence>
<evidence type="ECO:0008006" key="3">
    <source>
        <dbReference type="Google" id="ProtNLM"/>
    </source>
</evidence>
<organism evidence="1 2">
    <name type="scientific">Candidatus Argoarchaeum ethanivorans</name>
    <dbReference type="NCBI Taxonomy" id="2608793"/>
    <lineage>
        <taxon>Archaea</taxon>
        <taxon>Methanobacteriati</taxon>
        <taxon>Methanobacteriota</taxon>
        <taxon>Stenosarchaea group</taxon>
        <taxon>Methanomicrobia</taxon>
        <taxon>Methanosarcinales</taxon>
        <taxon>Methanosarcinales incertae sedis</taxon>
        <taxon>GOM Arc I cluster</taxon>
        <taxon>Candidatus Argoarchaeum</taxon>
    </lineage>
</organism>
<gene>
    <name evidence="1" type="ORF">DNFNHJIP_00129</name>
</gene>
<name>A0A812A015_9EURY</name>
<dbReference type="EMBL" id="CAJHZY010000009">
    <property type="protein sequence ID" value="CAD7766731.1"/>
    <property type="molecule type" value="Genomic_DNA"/>
</dbReference>
<dbReference type="AlphaFoldDB" id="A0A812A015"/>
<proteinExistence type="predicted"/>
<reference evidence="1" key="1">
    <citation type="submission" date="2020-12" db="EMBL/GenBank/DDBJ databases">
        <authorList>
            <person name="Hahn C.J."/>
            <person name="Laso-Perez R."/>
            <person name="Vulcano F."/>
            <person name="Vaziourakis K.-M."/>
            <person name="Stokke R."/>
            <person name="Steen I.H."/>
            <person name="Teske A."/>
            <person name="Boetius A."/>
            <person name="Liebeke M."/>
            <person name="Amann R."/>
            <person name="Knittel K."/>
        </authorList>
    </citation>
    <scope>NUCLEOTIDE SEQUENCE</scope>
    <source>
        <strain evidence="1">Gfbio:c6db26ca-90af-429b-aeed-0e3e8aed0b5e:GoM-Arc1_AMV-AAA_792_C10</strain>
    </source>
</reference>
<evidence type="ECO:0000313" key="1">
    <source>
        <dbReference type="EMBL" id="CAD7766731.1"/>
    </source>
</evidence>
<comment type="caution">
    <text evidence="1">The sequence shown here is derived from an EMBL/GenBank/DDBJ whole genome shotgun (WGS) entry which is preliminary data.</text>
</comment>
<accession>A0A812A015</accession>
<protein>
    <recommendedName>
        <fullName evidence="3">Transposase</fullName>
    </recommendedName>
</protein>
<evidence type="ECO:0000313" key="2">
    <source>
        <dbReference type="Proteomes" id="UP000614580"/>
    </source>
</evidence>
<dbReference type="Proteomes" id="UP000614580">
    <property type="component" value="Unassembled WGS sequence"/>
</dbReference>